<protein>
    <submittedName>
        <fullName evidence="2">Uncharacterized protein</fullName>
    </submittedName>
</protein>
<proteinExistence type="predicted"/>
<organism evidence="2 3">
    <name type="scientific">Streptomyces lividans 1326</name>
    <dbReference type="NCBI Taxonomy" id="1200984"/>
    <lineage>
        <taxon>Bacteria</taxon>
        <taxon>Bacillati</taxon>
        <taxon>Actinomycetota</taxon>
        <taxon>Actinomycetes</taxon>
        <taxon>Kitasatosporales</taxon>
        <taxon>Streptomycetaceae</taxon>
        <taxon>Streptomyces</taxon>
    </lineage>
</organism>
<feature type="compositionally biased region" description="Low complexity" evidence="1">
    <location>
        <begin position="1"/>
        <end position="14"/>
    </location>
</feature>
<gene>
    <name evidence="2" type="ORF">SLI_2055</name>
</gene>
<feature type="region of interest" description="Disordered" evidence="1">
    <location>
        <begin position="1"/>
        <end position="25"/>
    </location>
</feature>
<dbReference type="AlphaFoldDB" id="A0A7U9DP48"/>
<dbReference type="EMBL" id="CM001889">
    <property type="protein sequence ID" value="EOY46770.1"/>
    <property type="molecule type" value="Genomic_DNA"/>
</dbReference>
<dbReference type="Proteomes" id="UP000014062">
    <property type="component" value="Chromosome"/>
</dbReference>
<sequence length="51" mass="5383">MSSASHHVSSSPTASRRRRVTPAGDVRLVPGGERLLHGWEAGMVDVRSAAS</sequence>
<evidence type="ECO:0000256" key="1">
    <source>
        <dbReference type="SAM" id="MobiDB-lite"/>
    </source>
</evidence>
<accession>A0A7U9DP48</accession>
<name>A0A7U9DP48_STRLI</name>
<evidence type="ECO:0000313" key="2">
    <source>
        <dbReference type="EMBL" id="EOY46770.1"/>
    </source>
</evidence>
<reference evidence="3" key="1">
    <citation type="journal article" date="2013" name="Genome Biol. Evol.">
        <title>The genome sequence of Streptomyces lividans 66 reveals a novel tRNA-dependent peptide biosynthetic system within a metal-related genomic island.</title>
        <authorList>
            <person name="Cruz-Morales P."/>
            <person name="Vijgenboom E."/>
            <person name="Iruegas-Bocardo F."/>
            <person name="Girard G."/>
            <person name="Yanez-Guerra L.A."/>
            <person name="Ramos-Aboites H.E."/>
            <person name="Pernodet J.L."/>
            <person name="Anne J."/>
            <person name="van Wezel G.P."/>
            <person name="Barona-Gomez F."/>
        </authorList>
    </citation>
    <scope>NUCLEOTIDE SEQUENCE [LARGE SCALE GENOMIC DNA]</scope>
    <source>
        <strain evidence="3">1326</strain>
    </source>
</reference>
<evidence type="ECO:0000313" key="3">
    <source>
        <dbReference type="Proteomes" id="UP000014062"/>
    </source>
</evidence>